<organism evidence="1 2">
    <name type="scientific">Melastoma candidum</name>
    <dbReference type="NCBI Taxonomy" id="119954"/>
    <lineage>
        <taxon>Eukaryota</taxon>
        <taxon>Viridiplantae</taxon>
        <taxon>Streptophyta</taxon>
        <taxon>Embryophyta</taxon>
        <taxon>Tracheophyta</taxon>
        <taxon>Spermatophyta</taxon>
        <taxon>Magnoliopsida</taxon>
        <taxon>eudicotyledons</taxon>
        <taxon>Gunneridae</taxon>
        <taxon>Pentapetalae</taxon>
        <taxon>rosids</taxon>
        <taxon>malvids</taxon>
        <taxon>Myrtales</taxon>
        <taxon>Melastomataceae</taxon>
        <taxon>Melastomatoideae</taxon>
        <taxon>Melastomateae</taxon>
        <taxon>Melastoma</taxon>
    </lineage>
</organism>
<comment type="caution">
    <text evidence="1">The sequence shown here is derived from an EMBL/GenBank/DDBJ whole genome shotgun (WGS) entry which is preliminary data.</text>
</comment>
<name>A0ACB9NT72_9MYRT</name>
<evidence type="ECO:0000313" key="1">
    <source>
        <dbReference type="EMBL" id="KAI4339928.1"/>
    </source>
</evidence>
<dbReference type="Proteomes" id="UP001057402">
    <property type="component" value="Chromosome 7"/>
</dbReference>
<protein>
    <submittedName>
        <fullName evidence="1">Uncharacterized protein</fullName>
    </submittedName>
</protein>
<sequence length="203" mass="23400">MDWVNRYEVDTRPPFRSVKDAVSLFGERFLAGEGYTAKTQEACCDGNGDSKIGEIMAELEETKQNLEKAREKVALMASSLTSLQEELDRTKNELHKLKKHESWRRMESEKEAEDVKFIESWRSFETDNVNETEFQKRRYVTFASPPMLEQTVVPRCQKSPTNKHKPLDKNKKKTLLPLIGRILHKQKQEHEVASATAAASGDW</sequence>
<reference evidence="2" key="1">
    <citation type="journal article" date="2023" name="Front. Plant Sci.">
        <title>Chromosomal-level genome assembly of Melastoma candidum provides insights into trichome evolution.</title>
        <authorList>
            <person name="Zhong Y."/>
            <person name="Wu W."/>
            <person name="Sun C."/>
            <person name="Zou P."/>
            <person name="Liu Y."/>
            <person name="Dai S."/>
            <person name="Zhou R."/>
        </authorList>
    </citation>
    <scope>NUCLEOTIDE SEQUENCE [LARGE SCALE GENOMIC DNA]</scope>
</reference>
<dbReference type="EMBL" id="CM042886">
    <property type="protein sequence ID" value="KAI4339928.1"/>
    <property type="molecule type" value="Genomic_DNA"/>
</dbReference>
<keyword evidence="2" id="KW-1185">Reference proteome</keyword>
<proteinExistence type="predicted"/>
<evidence type="ECO:0000313" key="2">
    <source>
        <dbReference type="Proteomes" id="UP001057402"/>
    </source>
</evidence>
<gene>
    <name evidence="1" type="ORF">MLD38_024813</name>
</gene>
<accession>A0ACB9NT72</accession>